<evidence type="ECO:0000313" key="2">
    <source>
        <dbReference type="Proteomes" id="UP000798662"/>
    </source>
</evidence>
<proteinExistence type="predicted"/>
<protein>
    <submittedName>
        <fullName evidence="1">Uncharacterized protein</fullName>
    </submittedName>
</protein>
<keyword evidence="2" id="KW-1185">Reference proteome</keyword>
<dbReference type="Proteomes" id="UP000798662">
    <property type="component" value="Chromosome 2"/>
</dbReference>
<reference evidence="1" key="1">
    <citation type="submission" date="2019-11" db="EMBL/GenBank/DDBJ databases">
        <title>Nori genome reveals adaptations in red seaweeds to the harsh intertidal environment.</title>
        <authorList>
            <person name="Wang D."/>
            <person name="Mao Y."/>
        </authorList>
    </citation>
    <scope>NUCLEOTIDE SEQUENCE</scope>
    <source>
        <tissue evidence="1">Gametophyte</tissue>
    </source>
</reference>
<comment type="caution">
    <text evidence="1">The sequence shown here is derived from an EMBL/GenBank/DDBJ whole genome shotgun (WGS) entry which is preliminary data.</text>
</comment>
<name>A0ACC3C911_PYRYE</name>
<organism evidence="1 2">
    <name type="scientific">Pyropia yezoensis</name>
    <name type="common">Susabi-nori</name>
    <name type="synonym">Porphyra yezoensis</name>
    <dbReference type="NCBI Taxonomy" id="2788"/>
    <lineage>
        <taxon>Eukaryota</taxon>
        <taxon>Rhodophyta</taxon>
        <taxon>Bangiophyceae</taxon>
        <taxon>Bangiales</taxon>
        <taxon>Bangiaceae</taxon>
        <taxon>Pyropia</taxon>
    </lineage>
</organism>
<gene>
    <name evidence="1" type="ORF">I4F81_008888</name>
</gene>
<evidence type="ECO:0000313" key="1">
    <source>
        <dbReference type="EMBL" id="KAK1866368.1"/>
    </source>
</evidence>
<dbReference type="EMBL" id="CM020619">
    <property type="protein sequence ID" value="KAK1866368.1"/>
    <property type="molecule type" value="Genomic_DNA"/>
</dbReference>
<sequence length="107" mass="11785">MCLYAESEQRLIPVGREVGLASHPHSRSSTRRHVCPFVVLIVFARVRMQEPWSLSCASPSHHLVLSLTGASPRHHRPCVSMTTRPLSLYLSRSRPQTPSISGSTVGG</sequence>
<accession>A0ACC3C911</accession>